<evidence type="ECO:0000313" key="11">
    <source>
        <dbReference type="EMBL" id="PNF31167.1"/>
    </source>
</evidence>
<gene>
    <name evidence="11" type="ORF">B7P43_G15161</name>
</gene>
<evidence type="ECO:0000313" key="12">
    <source>
        <dbReference type="Proteomes" id="UP000235965"/>
    </source>
</evidence>
<dbReference type="SMART" id="SM00398">
    <property type="entry name" value="HMG"/>
    <property type="match status" value="1"/>
</dbReference>
<sequence length="77" mass="9013">MDPASRMNIKRPPNGYILFCKEWRRRLATQYATEKSSEISIRLGKMWHALTSVEEQKYLNLGRLTAQEHGQRHPGMV</sequence>
<dbReference type="GO" id="GO:0000785">
    <property type="term" value="C:chromatin"/>
    <property type="evidence" value="ECO:0007669"/>
    <property type="project" value="TreeGrafter"/>
</dbReference>
<dbReference type="GO" id="GO:0000978">
    <property type="term" value="F:RNA polymerase II cis-regulatory region sequence-specific DNA binding"/>
    <property type="evidence" value="ECO:0007669"/>
    <property type="project" value="TreeGrafter"/>
</dbReference>
<dbReference type="SUPFAM" id="SSF47095">
    <property type="entry name" value="HMG-box"/>
    <property type="match status" value="1"/>
</dbReference>
<comment type="similarity">
    <text evidence="2">Belongs to the TCF/LEF family.</text>
</comment>
<keyword evidence="8 9" id="KW-0539">Nucleus</keyword>
<dbReference type="PROSITE" id="PS50118">
    <property type="entry name" value="HMG_BOX_2"/>
    <property type="match status" value="1"/>
</dbReference>
<dbReference type="GO" id="GO:0000981">
    <property type="term" value="F:DNA-binding transcription factor activity, RNA polymerase II-specific"/>
    <property type="evidence" value="ECO:0007669"/>
    <property type="project" value="TreeGrafter"/>
</dbReference>
<comment type="caution">
    <text evidence="11">The sequence shown here is derived from an EMBL/GenBank/DDBJ whole genome shotgun (WGS) entry which is preliminary data.</text>
</comment>
<keyword evidence="12" id="KW-1185">Reference proteome</keyword>
<dbReference type="EMBL" id="NEVH01011897">
    <property type="protein sequence ID" value="PNF31167.1"/>
    <property type="molecule type" value="Genomic_DNA"/>
</dbReference>
<feature type="domain" description="HMG box" evidence="10">
    <location>
        <begin position="9"/>
        <end position="77"/>
    </location>
</feature>
<dbReference type="InterPro" id="IPR036910">
    <property type="entry name" value="HMG_box_dom_sf"/>
</dbReference>
<dbReference type="Proteomes" id="UP000235965">
    <property type="component" value="Unassembled WGS sequence"/>
</dbReference>
<evidence type="ECO:0000256" key="5">
    <source>
        <dbReference type="ARBA" id="ARBA00023125"/>
    </source>
</evidence>
<dbReference type="OrthoDB" id="6247875at2759"/>
<evidence type="ECO:0000256" key="6">
    <source>
        <dbReference type="ARBA" id="ARBA00023159"/>
    </source>
</evidence>
<keyword evidence="5 9" id="KW-0238">DNA-binding</keyword>
<dbReference type="PANTHER" id="PTHR10373">
    <property type="entry name" value="TRANSCRIPTION FACTOR 7 FAMILY MEMBER"/>
    <property type="match status" value="1"/>
</dbReference>
<evidence type="ECO:0000256" key="1">
    <source>
        <dbReference type="ARBA" id="ARBA00004123"/>
    </source>
</evidence>
<comment type="subcellular location">
    <subcellularLocation>
        <location evidence="1">Nucleus</location>
    </subcellularLocation>
</comment>
<organism evidence="11 12">
    <name type="scientific">Cryptotermes secundus</name>
    <dbReference type="NCBI Taxonomy" id="105785"/>
    <lineage>
        <taxon>Eukaryota</taxon>
        <taxon>Metazoa</taxon>
        <taxon>Ecdysozoa</taxon>
        <taxon>Arthropoda</taxon>
        <taxon>Hexapoda</taxon>
        <taxon>Insecta</taxon>
        <taxon>Pterygota</taxon>
        <taxon>Neoptera</taxon>
        <taxon>Polyneoptera</taxon>
        <taxon>Dictyoptera</taxon>
        <taxon>Blattodea</taxon>
        <taxon>Blattoidea</taxon>
        <taxon>Termitoidae</taxon>
        <taxon>Kalotermitidae</taxon>
        <taxon>Cryptotermitinae</taxon>
        <taxon>Cryptotermes</taxon>
    </lineage>
</organism>
<evidence type="ECO:0000256" key="7">
    <source>
        <dbReference type="ARBA" id="ARBA00023163"/>
    </source>
</evidence>
<dbReference type="STRING" id="105785.A0A2J7QRH0"/>
<feature type="DNA-binding region" description="HMG box" evidence="9">
    <location>
        <begin position="9"/>
        <end position="77"/>
    </location>
</feature>
<evidence type="ECO:0000256" key="8">
    <source>
        <dbReference type="ARBA" id="ARBA00023242"/>
    </source>
</evidence>
<keyword evidence="6" id="KW-0010">Activator</keyword>
<dbReference type="InParanoid" id="A0A2J7QRH0"/>
<reference evidence="11 12" key="1">
    <citation type="submission" date="2017-12" db="EMBL/GenBank/DDBJ databases">
        <title>Hemimetabolous genomes reveal molecular basis of termite eusociality.</title>
        <authorList>
            <person name="Harrison M.C."/>
            <person name="Jongepier E."/>
            <person name="Robertson H.M."/>
            <person name="Arning N."/>
            <person name="Bitard-Feildel T."/>
            <person name="Chao H."/>
            <person name="Childers C.P."/>
            <person name="Dinh H."/>
            <person name="Doddapaneni H."/>
            <person name="Dugan S."/>
            <person name="Gowin J."/>
            <person name="Greiner C."/>
            <person name="Han Y."/>
            <person name="Hu H."/>
            <person name="Hughes D.S.T."/>
            <person name="Huylmans A.-K."/>
            <person name="Kemena C."/>
            <person name="Kremer L.P.M."/>
            <person name="Lee S.L."/>
            <person name="Lopez-Ezquerra A."/>
            <person name="Mallet L."/>
            <person name="Monroy-Kuhn J.M."/>
            <person name="Moser A."/>
            <person name="Murali S.C."/>
            <person name="Muzny D.M."/>
            <person name="Otani S."/>
            <person name="Piulachs M.-D."/>
            <person name="Poelchau M."/>
            <person name="Qu J."/>
            <person name="Schaub F."/>
            <person name="Wada-Katsumata A."/>
            <person name="Worley K.C."/>
            <person name="Xie Q."/>
            <person name="Ylla G."/>
            <person name="Poulsen M."/>
            <person name="Gibbs R.A."/>
            <person name="Schal C."/>
            <person name="Richards S."/>
            <person name="Belles X."/>
            <person name="Korb J."/>
            <person name="Bornberg-Bauer E."/>
        </authorList>
    </citation>
    <scope>NUCLEOTIDE SEQUENCE [LARGE SCALE GENOMIC DNA]</scope>
    <source>
        <tissue evidence="11">Whole body</tissue>
    </source>
</reference>
<dbReference type="InterPro" id="IPR024940">
    <property type="entry name" value="TCF/LEF"/>
</dbReference>
<name>A0A2J7QRH0_9NEOP</name>
<keyword evidence="4" id="KW-0805">Transcription regulation</keyword>
<evidence type="ECO:0000256" key="3">
    <source>
        <dbReference type="ARBA" id="ARBA00022687"/>
    </source>
</evidence>
<dbReference type="GO" id="GO:1990907">
    <property type="term" value="C:beta-catenin-TCF complex"/>
    <property type="evidence" value="ECO:0007669"/>
    <property type="project" value="TreeGrafter"/>
</dbReference>
<dbReference type="Gene3D" id="1.10.30.10">
    <property type="entry name" value="High mobility group box domain"/>
    <property type="match status" value="1"/>
</dbReference>
<keyword evidence="3" id="KW-0879">Wnt signaling pathway</keyword>
<dbReference type="AlphaFoldDB" id="A0A2J7QRH0"/>
<evidence type="ECO:0000256" key="9">
    <source>
        <dbReference type="PROSITE-ProRule" id="PRU00267"/>
    </source>
</evidence>
<dbReference type="GO" id="GO:0060070">
    <property type="term" value="P:canonical Wnt signaling pathway"/>
    <property type="evidence" value="ECO:0007669"/>
    <property type="project" value="TreeGrafter"/>
</dbReference>
<accession>A0A2J7QRH0</accession>
<dbReference type="Pfam" id="PF00505">
    <property type="entry name" value="HMG_box"/>
    <property type="match status" value="1"/>
</dbReference>
<evidence type="ECO:0000256" key="4">
    <source>
        <dbReference type="ARBA" id="ARBA00023015"/>
    </source>
</evidence>
<evidence type="ECO:0000259" key="10">
    <source>
        <dbReference type="PROSITE" id="PS50118"/>
    </source>
</evidence>
<keyword evidence="7" id="KW-0804">Transcription</keyword>
<dbReference type="InterPro" id="IPR009071">
    <property type="entry name" value="HMG_box_dom"/>
</dbReference>
<evidence type="ECO:0000256" key="2">
    <source>
        <dbReference type="ARBA" id="ARBA00006569"/>
    </source>
</evidence>
<proteinExistence type="inferred from homology"/>
<protein>
    <recommendedName>
        <fullName evidence="10">HMG box domain-containing protein</fullName>
    </recommendedName>
</protein>
<dbReference type="PANTHER" id="PTHR10373:SF38">
    <property type="entry name" value="PROTEIN PANGOLIN, ISOFORM J"/>
    <property type="match status" value="1"/>
</dbReference>